<sequence>WERDEELRAALSEGRSVVADRYTYSGIAYTAAKVNPTPEWDWCCQMEKGLLEPDIVICLTPENVEDLRHRSGYGEERYETDDYQKRVLKNYLRLYEETKTTEESELVSDQPEWHFVQATNKSVEEVHQCVLSIVKDKIMSGPHVTDHVP</sequence>
<protein>
    <submittedName>
        <fullName evidence="3">Deoxythymidylate kinase (Thymidylate kinase)</fullName>
    </submittedName>
</protein>
<comment type="caution">
    <text evidence="3">The sequence shown here is derived from an EMBL/GenBank/DDBJ whole genome shotgun (WGS) entry which is preliminary data.</text>
</comment>
<dbReference type="GO" id="GO:0004550">
    <property type="term" value="F:nucleoside diphosphate kinase activity"/>
    <property type="evidence" value="ECO:0007669"/>
    <property type="project" value="TreeGrafter"/>
</dbReference>
<keyword evidence="3" id="KW-0418">Kinase</keyword>
<feature type="domain" description="Thymidylate kinase-like" evidence="2">
    <location>
        <begin position="5"/>
        <end position="99"/>
    </location>
</feature>
<name>A0A8E0VM54_9TREM</name>
<dbReference type="InterPro" id="IPR027417">
    <property type="entry name" value="P-loop_NTPase"/>
</dbReference>
<dbReference type="GO" id="GO:0006233">
    <property type="term" value="P:dTDP biosynthetic process"/>
    <property type="evidence" value="ECO:0007669"/>
    <property type="project" value="TreeGrafter"/>
</dbReference>
<keyword evidence="3" id="KW-0808">Transferase</keyword>
<dbReference type="SUPFAM" id="SSF52540">
    <property type="entry name" value="P-loop containing nucleoside triphosphate hydrolases"/>
    <property type="match status" value="1"/>
</dbReference>
<keyword evidence="4" id="KW-1185">Reference proteome</keyword>
<dbReference type="GO" id="GO:0005634">
    <property type="term" value="C:nucleus"/>
    <property type="evidence" value="ECO:0007669"/>
    <property type="project" value="TreeGrafter"/>
</dbReference>
<dbReference type="InterPro" id="IPR039430">
    <property type="entry name" value="Thymidylate_kin-like_dom"/>
</dbReference>
<dbReference type="EMBL" id="LUCM01002621">
    <property type="protein sequence ID" value="KAA0197085.1"/>
    <property type="molecule type" value="Genomic_DNA"/>
</dbReference>
<dbReference type="Pfam" id="PF02223">
    <property type="entry name" value="Thymidylate_kin"/>
    <property type="match status" value="1"/>
</dbReference>
<evidence type="ECO:0000256" key="1">
    <source>
        <dbReference type="ARBA" id="ARBA00009776"/>
    </source>
</evidence>
<organism evidence="3 4">
    <name type="scientific">Fasciolopsis buskii</name>
    <dbReference type="NCBI Taxonomy" id="27845"/>
    <lineage>
        <taxon>Eukaryota</taxon>
        <taxon>Metazoa</taxon>
        <taxon>Spiralia</taxon>
        <taxon>Lophotrochozoa</taxon>
        <taxon>Platyhelminthes</taxon>
        <taxon>Trematoda</taxon>
        <taxon>Digenea</taxon>
        <taxon>Plagiorchiida</taxon>
        <taxon>Echinostomata</taxon>
        <taxon>Echinostomatoidea</taxon>
        <taxon>Fasciolidae</taxon>
        <taxon>Fasciolopsis</taxon>
    </lineage>
</organism>
<dbReference type="Proteomes" id="UP000728185">
    <property type="component" value="Unassembled WGS sequence"/>
</dbReference>
<dbReference type="GO" id="GO:0006235">
    <property type="term" value="P:dTTP biosynthetic process"/>
    <property type="evidence" value="ECO:0007669"/>
    <property type="project" value="TreeGrafter"/>
</dbReference>
<feature type="non-terminal residue" evidence="3">
    <location>
        <position position="1"/>
    </location>
</feature>
<reference evidence="3" key="1">
    <citation type="submission" date="2019-05" db="EMBL/GenBank/DDBJ databases">
        <title>Annotation for the trematode Fasciolopsis buski.</title>
        <authorList>
            <person name="Choi Y.-J."/>
        </authorList>
    </citation>
    <scope>NUCLEOTIDE SEQUENCE</scope>
    <source>
        <strain evidence="3">HT</strain>
        <tissue evidence="3">Whole worm</tissue>
    </source>
</reference>
<dbReference type="OrthoDB" id="425602at2759"/>
<dbReference type="AlphaFoldDB" id="A0A8E0VM54"/>
<evidence type="ECO:0000259" key="2">
    <source>
        <dbReference type="Pfam" id="PF02223"/>
    </source>
</evidence>
<accession>A0A8E0VM54</accession>
<evidence type="ECO:0000313" key="4">
    <source>
        <dbReference type="Proteomes" id="UP000728185"/>
    </source>
</evidence>
<proteinExistence type="inferred from homology"/>
<evidence type="ECO:0000313" key="3">
    <source>
        <dbReference type="EMBL" id="KAA0197085.1"/>
    </source>
</evidence>
<gene>
    <name evidence="3" type="ORF">FBUS_09705</name>
</gene>
<dbReference type="GO" id="GO:0005829">
    <property type="term" value="C:cytosol"/>
    <property type="evidence" value="ECO:0007669"/>
    <property type="project" value="TreeGrafter"/>
</dbReference>
<dbReference type="PANTHER" id="PTHR10344:SF1">
    <property type="entry name" value="THYMIDYLATE KINASE"/>
    <property type="match status" value="1"/>
</dbReference>
<dbReference type="PANTHER" id="PTHR10344">
    <property type="entry name" value="THYMIDYLATE KINASE"/>
    <property type="match status" value="1"/>
</dbReference>
<dbReference type="Gene3D" id="3.40.50.300">
    <property type="entry name" value="P-loop containing nucleotide triphosphate hydrolases"/>
    <property type="match status" value="1"/>
</dbReference>
<dbReference type="GO" id="GO:0004798">
    <property type="term" value="F:dTMP kinase activity"/>
    <property type="evidence" value="ECO:0007669"/>
    <property type="project" value="TreeGrafter"/>
</dbReference>
<comment type="similarity">
    <text evidence="1">Belongs to the thymidylate kinase family.</text>
</comment>
<dbReference type="GO" id="GO:0005739">
    <property type="term" value="C:mitochondrion"/>
    <property type="evidence" value="ECO:0007669"/>
    <property type="project" value="TreeGrafter"/>
</dbReference>
<dbReference type="GO" id="GO:0006227">
    <property type="term" value="P:dUDP biosynthetic process"/>
    <property type="evidence" value="ECO:0007669"/>
    <property type="project" value="TreeGrafter"/>
</dbReference>